<evidence type="ECO:0000313" key="1">
    <source>
        <dbReference type="EMBL" id="KAJ2983523.1"/>
    </source>
</evidence>
<dbReference type="Proteomes" id="UP001143910">
    <property type="component" value="Unassembled WGS sequence"/>
</dbReference>
<evidence type="ECO:0000313" key="2">
    <source>
        <dbReference type="Proteomes" id="UP001143910"/>
    </source>
</evidence>
<organism evidence="1 2">
    <name type="scientific">Zarea fungicola</name>
    <dbReference type="NCBI Taxonomy" id="93591"/>
    <lineage>
        <taxon>Eukaryota</taxon>
        <taxon>Fungi</taxon>
        <taxon>Dikarya</taxon>
        <taxon>Ascomycota</taxon>
        <taxon>Pezizomycotina</taxon>
        <taxon>Sordariomycetes</taxon>
        <taxon>Hypocreomycetidae</taxon>
        <taxon>Hypocreales</taxon>
        <taxon>Cordycipitaceae</taxon>
        <taxon>Zarea</taxon>
    </lineage>
</organism>
<accession>A0ACC1NYZ9</accession>
<comment type="caution">
    <text evidence="1">The sequence shown here is derived from an EMBL/GenBank/DDBJ whole genome shotgun (WGS) entry which is preliminary data.</text>
</comment>
<name>A0ACC1NYZ9_9HYPO</name>
<sequence>MTMGWPEATPLLRIGLMALATPKITIYWIWQLIHRLVLHPLARVPGPKLHAAFQFPFLYETYVEATAPRKIEKMHRKYGPIVRVSPNQIAVDGAIGWPEVFAHSSKNKPEFPKPIENYFVGDINSLIGAPKERHRRIRRQLSHAFSDSALGEQEATLMQYTDMLLSRFGELEKRGTIFNIVHWLNYTTFDIIGELAFSDSFDSLANNGYHPWVLSIFTGIRGNALRRFLRHYPFLQLVATSLGLVGEIKISDSNRMAARDKAARRMLKSVDSQCSKKDFMSYMQRKTSAGETAMNEEEILSTSPILVVAGSETTATALSGFFFFLSQNPDKAANLVAEILDAYSCDSEITLRSTAQLQYLHATLEESLRLYPPVLVTPARLSPGIELGGYYIPKGTWVSVHQLATFRNPDHFFLPEEFIPERWLQPSHPRYDVRFANDNRAVFKPFSHGSRDCIGKNLAYAEMRLLATRILHRFDVIVEGQSDWLSKQRTFSLWEKGPLDVQLKAR</sequence>
<reference evidence="1" key="1">
    <citation type="submission" date="2022-08" db="EMBL/GenBank/DDBJ databases">
        <title>Genome Sequence of Lecanicillium fungicola.</title>
        <authorList>
            <person name="Buettner E."/>
        </authorList>
    </citation>
    <scope>NUCLEOTIDE SEQUENCE</scope>
    <source>
        <strain evidence="1">Babe33</strain>
    </source>
</reference>
<proteinExistence type="predicted"/>
<keyword evidence="2" id="KW-1185">Reference proteome</keyword>
<gene>
    <name evidence="1" type="ORF">NQ176_g630</name>
</gene>
<dbReference type="EMBL" id="JANJQO010000026">
    <property type="protein sequence ID" value="KAJ2983523.1"/>
    <property type="molecule type" value="Genomic_DNA"/>
</dbReference>
<protein>
    <submittedName>
        <fullName evidence="1">Uncharacterized protein</fullName>
    </submittedName>
</protein>